<evidence type="ECO:0000256" key="2">
    <source>
        <dbReference type="ARBA" id="ARBA00006339"/>
    </source>
</evidence>
<reference evidence="11" key="1">
    <citation type="journal article" date="2021" name="Sci. Adv.">
        <title>The American lobster genome reveals insights on longevity, neural, and immune adaptations.</title>
        <authorList>
            <person name="Polinski J.M."/>
            <person name="Zimin A.V."/>
            <person name="Clark K.F."/>
            <person name="Kohn A.B."/>
            <person name="Sadowski N."/>
            <person name="Timp W."/>
            <person name="Ptitsyn A."/>
            <person name="Khanna P."/>
            <person name="Romanova D.Y."/>
            <person name="Williams P."/>
            <person name="Greenwood S.J."/>
            <person name="Moroz L.L."/>
            <person name="Walt D.R."/>
            <person name="Bodnar A.G."/>
        </authorList>
    </citation>
    <scope>NUCLEOTIDE SEQUENCE</scope>
    <source>
        <strain evidence="11">GMGI-L3</strain>
    </source>
</reference>
<dbReference type="InterPro" id="IPR005331">
    <property type="entry name" value="Sulfotransferase"/>
</dbReference>
<keyword evidence="4" id="KW-0812">Transmembrane</keyword>
<keyword evidence="7" id="KW-0472">Membrane</keyword>
<comment type="caution">
    <text evidence="11">The sequence shown here is derived from an EMBL/GenBank/DDBJ whole genome shotgun (WGS) entry which is preliminary data.</text>
</comment>
<dbReference type="PANTHER" id="PTHR12137:SF54">
    <property type="entry name" value="CARBOHYDRATE SULFOTRANSFERASE"/>
    <property type="match status" value="1"/>
</dbReference>
<evidence type="ECO:0000256" key="10">
    <source>
        <dbReference type="SAM" id="MobiDB-lite"/>
    </source>
</evidence>
<evidence type="ECO:0000256" key="5">
    <source>
        <dbReference type="ARBA" id="ARBA00022989"/>
    </source>
</evidence>
<dbReference type="GO" id="GO:0000139">
    <property type="term" value="C:Golgi membrane"/>
    <property type="evidence" value="ECO:0007669"/>
    <property type="project" value="UniProtKB-SubCell"/>
</dbReference>
<keyword evidence="12" id="KW-1185">Reference proteome</keyword>
<feature type="compositionally biased region" description="Polar residues" evidence="10">
    <location>
        <begin position="329"/>
        <end position="340"/>
    </location>
</feature>
<accession>A0A8J5N051</accession>
<sequence length="363" mass="41366">MARMRRSCVTANSKITHCHVAVLLFIATILLYTQSLLQTGKYSITTDGTRRGGNITENMTRNKTRDGREERRVKLASHKPLHEPGISTVNISASTPRNKPYCTVPRVLPRELEARRKRAREACDRLKDELPERWRPMKGTGPATGILNKLRWDHLHHLVYCMVASTTWAWHLLRAVGVKDSVIAAQRNPHILLKELLPSPSVKDYDIGFVDDALNFVVSRHPFHRLVSAYKPKSVKLRRIINSLHHDPSVTIPPFREFCRHVADAVEAWARNPNTAPKPNHHWIPITYMCSPCILNYDIYGKLDTMDSDTKFIADQCGLRHKIDVSVRMNPSTSQDNKTNSTEKTKNDKSTPSDRPTLKSTSF</sequence>
<dbReference type="Proteomes" id="UP000747542">
    <property type="component" value="Unassembled WGS sequence"/>
</dbReference>
<dbReference type="GO" id="GO:0008146">
    <property type="term" value="F:sulfotransferase activity"/>
    <property type="evidence" value="ECO:0007669"/>
    <property type="project" value="InterPro"/>
</dbReference>
<organism evidence="11 12">
    <name type="scientific">Homarus americanus</name>
    <name type="common">American lobster</name>
    <dbReference type="NCBI Taxonomy" id="6706"/>
    <lineage>
        <taxon>Eukaryota</taxon>
        <taxon>Metazoa</taxon>
        <taxon>Ecdysozoa</taxon>
        <taxon>Arthropoda</taxon>
        <taxon>Crustacea</taxon>
        <taxon>Multicrustacea</taxon>
        <taxon>Malacostraca</taxon>
        <taxon>Eumalacostraca</taxon>
        <taxon>Eucarida</taxon>
        <taxon>Decapoda</taxon>
        <taxon>Pleocyemata</taxon>
        <taxon>Astacidea</taxon>
        <taxon>Nephropoidea</taxon>
        <taxon>Nephropidae</taxon>
        <taxon>Homarus</taxon>
    </lineage>
</organism>
<keyword evidence="5" id="KW-1133">Transmembrane helix</keyword>
<dbReference type="EMBL" id="JAHLQT010014991">
    <property type="protein sequence ID" value="KAG7169881.1"/>
    <property type="molecule type" value="Genomic_DNA"/>
</dbReference>
<evidence type="ECO:0000256" key="8">
    <source>
        <dbReference type="ARBA" id="ARBA00023180"/>
    </source>
</evidence>
<name>A0A8J5N051_HOMAM</name>
<evidence type="ECO:0000313" key="11">
    <source>
        <dbReference type="EMBL" id="KAG7169881.1"/>
    </source>
</evidence>
<evidence type="ECO:0000313" key="12">
    <source>
        <dbReference type="Proteomes" id="UP000747542"/>
    </source>
</evidence>
<keyword evidence="9" id="KW-0119">Carbohydrate metabolism</keyword>
<evidence type="ECO:0000256" key="9">
    <source>
        <dbReference type="RuleBase" id="RU364020"/>
    </source>
</evidence>
<keyword evidence="8 9" id="KW-0325">Glycoprotein</keyword>
<dbReference type="InterPro" id="IPR018011">
    <property type="entry name" value="Carb_sulfotrans_8-10"/>
</dbReference>
<evidence type="ECO:0000256" key="7">
    <source>
        <dbReference type="ARBA" id="ARBA00023136"/>
    </source>
</evidence>
<comment type="subcellular location">
    <subcellularLocation>
        <location evidence="1 9">Golgi apparatus membrane</location>
        <topology evidence="1 9">Single-pass type II membrane protein</topology>
    </subcellularLocation>
</comment>
<dbReference type="Pfam" id="PF03567">
    <property type="entry name" value="Sulfotransfer_2"/>
    <property type="match status" value="1"/>
</dbReference>
<keyword evidence="9" id="KW-0735">Signal-anchor</keyword>
<feature type="compositionally biased region" description="Basic and acidic residues" evidence="10">
    <location>
        <begin position="341"/>
        <end position="352"/>
    </location>
</feature>
<dbReference type="PANTHER" id="PTHR12137">
    <property type="entry name" value="CARBOHYDRATE SULFOTRANSFERASE"/>
    <property type="match status" value="1"/>
</dbReference>
<evidence type="ECO:0000256" key="4">
    <source>
        <dbReference type="ARBA" id="ARBA00022692"/>
    </source>
</evidence>
<dbReference type="AlphaFoldDB" id="A0A8J5N051"/>
<dbReference type="GO" id="GO:0016051">
    <property type="term" value="P:carbohydrate biosynthetic process"/>
    <property type="evidence" value="ECO:0007669"/>
    <property type="project" value="InterPro"/>
</dbReference>
<keyword evidence="6 9" id="KW-0333">Golgi apparatus</keyword>
<evidence type="ECO:0000256" key="1">
    <source>
        <dbReference type="ARBA" id="ARBA00004323"/>
    </source>
</evidence>
<keyword evidence="3 9" id="KW-0808">Transferase</keyword>
<dbReference type="EC" id="2.8.2.-" evidence="9"/>
<proteinExistence type="inferred from homology"/>
<evidence type="ECO:0000256" key="3">
    <source>
        <dbReference type="ARBA" id="ARBA00022679"/>
    </source>
</evidence>
<feature type="region of interest" description="Disordered" evidence="10">
    <location>
        <begin position="326"/>
        <end position="363"/>
    </location>
</feature>
<comment type="similarity">
    <text evidence="2 9">Belongs to the sulfotransferase 2 family.</text>
</comment>
<evidence type="ECO:0000256" key="6">
    <source>
        <dbReference type="ARBA" id="ARBA00023034"/>
    </source>
</evidence>
<protein>
    <recommendedName>
        <fullName evidence="9">Carbohydrate sulfotransferase</fullName>
        <ecNumber evidence="9">2.8.2.-</ecNumber>
    </recommendedName>
</protein>
<gene>
    <name evidence="11" type="primary">Chst10-L5</name>
    <name evidence="11" type="ORF">Hamer_G021885</name>
</gene>